<dbReference type="HOGENOM" id="CLU_1380045_0_0_1"/>
<protein>
    <recommendedName>
        <fullName evidence="3">Replication protein A OB domain-containing protein</fullName>
    </recommendedName>
</protein>
<reference evidence="1" key="2">
    <citation type="submission" date="2018-05" db="EMBL/GenBank/DDBJ databases">
        <title>OmerRS3 (Oryza meridionalis Reference Sequence Version 3).</title>
        <authorList>
            <person name="Zhang J."/>
            <person name="Kudrna D."/>
            <person name="Lee S."/>
            <person name="Talag J."/>
            <person name="Welchert J."/>
            <person name="Wing R.A."/>
        </authorList>
    </citation>
    <scope>NUCLEOTIDE SEQUENCE [LARGE SCALE GENOMIC DNA]</scope>
    <source>
        <strain evidence="1">cv. OR44</strain>
    </source>
</reference>
<dbReference type="SUPFAM" id="SSF50249">
    <property type="entry name" value="Nucleic acid-binding proteins"/>
    <property type="match status" value="1"/>
</dbReference>
<evidence type="ECO:0000313" key="2">
    <source>
        <dbReference type="Proteomes" id="UP000008021"/>
    </source>
</evidence>
<dbReference type="Gramene" id="OMERI01G22460.1">
    <property type="protein sequence ID" value="OMERI01G22460.1"/>
    <property type="gene ID" value="OMERI01G22460"/>
</dbReference>
<dbReference type="Proteomes" id="UP000008021">
    <property type="component" value="Chromosome 1"/>
</dbReference>
<name>A0A0E0C5C0_9ORYZ</name>
<accession>A0A0E0C5C0</accession>
<evidence type="ECO:0008006" key="3">
    <source>
        <dbReference type="Google" id="ProtNLM"/>
    </source>
</evidence>
<dbReference type="Gene3D" id="2.40.50.140">
    <property type="entry name" value="Nucleic acid-binding proteins"/>
    <property type="match status" value="1"/>
</dbReference>
<dbReference type="STRING" id="40149.A0A0E0C5C0"/>
<keyword evidence="2" id="KW-1185">Reference proteome</keyword>
<sequence>MYNTKVKQVKESAESFPEYYFDFASIDTLQNRANKDQHLSNVIGLLTRMKPIETRMTRKNTPNPRLAEIREIELLLLGGDKIRLTLWGQLARFFSEDIIGTQTVVTVSLFISKVKQCHENIYKSTHTQSSEETVPKMMEVDKSTQGTREEQMFYNRKTLKDITGMRHDNPGRICVYIKSYDRSSTRKYSMMVHVVQSL</sequence>
<dbReference type="EnsemblPlants" id="OMERI01G22460.1">
    <property type="protein sequence ID" value="OMERI01G22460.1"/>
    <property type="gene ID" value="OMERI01G22460"/>
</dbReference>
<dbReference type="AlphaFoldDB" id="A0A0E0C5C0"/>
<organism evidence="1">
    <name type="scientific">Oryza meridionalis</name>
    <dbReference type="NCBI Taxonomy" id="40149"/>
    <lineage>
        <taxon>Eukaryota</taxon>
        <taxon>Viridiplantae</taxon>
        <taxon>Streptophyta</taxon>
        <taxon>Embryophyta</taxon>
        <taxon>Tracheophyta</taxon>
        <taxon>Spermatophyta</taxon>
        <taxon>Magnoliopsida</taxon>
        <taxon>Liliopsida</taxon>
        <taxon>Poales</taxon>
        <taxon>Poaceae</taxon>
        <taxon>BOP clade</taxon>
        <taxon>Oryzoideae</taxon>
        <taxon>Oryzeae</taxon>
        <taxon>Oryzinae</taxon>
        <taxon>Oryza</taxon>
    </lineage>
</organism>
<dbReference type="PANTHER" id="PTHR47165:SF4">
    <property type="entry name" value="OS03G0429900 PROTEIN"/>
    <property type="match status" value="1"/>
</dbReference>
<evidence type="ECO:0000313" key="1">
    <source>
        <dbReference type="EnsemblPlants" id="OMERI01G22460.1"/>
    </source>
</evidence>
<proteinExistence type="predicted"/>
<dbReference type="PANTHER" id="PTHR47165">
    <property type="entry name" value="OS03G0429900 PROTEIN"/>
    <property type="match status" value="1"/>
</dbReference>
<reference evidence="1" key="1">
    <citation type="submission" date="2015-04" db="UniProtKB">
        <authorList>
            <consortium name="EnsemblPlants"/>
        </authorList>
    </citation>
    <scope>IDENTIFICATION</scope>
</reference>
<dbReference type="InterPro" id="IPR012340">
    <property type="entry name" value="NA-bd_OB-fold"/>
</dbReference>